<comment type="caution">
    <text evidence="1">The sequence shown here is derived from an EMBL/GenBank/DDBJ whole genome shotgun (WGS) entry which is preliminary data.</text>
</comment>
<dbReference type="Proteomes" id="UP000320085">
    <property type="component" value="Unassembled WGS sequence"/>
</dbReference>
<proteinExistence type="predicted"/>
<gene>
    <name evidence="1" type="ORF">FHX52_3629</name>
</gene>
<reference evidence="1 2" key="1">
    <citation type="submission" date="2019-06" db="EMBL/GenBank/DDBJ databases">
        <title>Sequencing the genomes of 1000 actinobacteria strains.</title>
        <authorList>
            <person name="Klenk H.-P."/>
        </authorList>
    </citation>
    <scope>NUCLEOTIDE SEQUENCE [LARGE SCALE GENOMIC DNA]</scope>
    <source>
        <strain evidence="1 2">DSM 21776</strain>
    </source>
</reference>
<dbReference type="InterPro" id="IPR005651">
    <property type="entry name" value="Trm112-like"/>
</dbReference>
<sequence length="69" mass="7426">MSQTPTTIEPWLREILRCPQCKGELTDVRGTEGAEGAEVTELQCPACGLGYPIESGVPVLLVDLARRLG</sequence>
<evidence type="ECO:0000313" key="1">
    <source>
        <dbReference type="EMBL" id="TQN46897.1"/>
    </source>
</evidence>
<evidence type="ECO:0000313" key="2">
    <source>
        <dbReference type="Proteomes" id="UP000320085"/>
    </source>
</evidence>
<dbReference type="Gene3D" id="2.20.25.10">
    <property type="match status" value="1"/>
</dbReference>
<organism evidence="1 2">
    <name type="scientific">Humibacillus xanthopallidus</name>
    <dbReference type="NCBI Taxonomy" id="412689"/>
    <lineage>
        <taxon>Bacteria</taxon>
        <taxon>Bacillati</taxon>
        <taxon>Actinomycetota</taxon>
        <taxon>Actinomycetes</taxon>
        <taxon>Micrococcales</taxon>
        <taxon>Intrasporangiaceae</taxon>
        <taxon>Humibacillus</taxon>
    </lineage>
</organism>
<dbReference type="EMBL" id="VFQF01000002">
    <property type="protein sequence ID" value="TQN46897.1"/>
    <property type="molecule type" value="Genomic_DNA"/>
</dbReference>
<dbReference type="AlphaFoldDB" id="A0A543PS37"/>
<dbReference type="SUPFAM" id="SSF158997">
    <property type="entry name" value="Trm112p-like"/>
    <property type="match status" value="1"/>
</dbReference>
<name>A0A543PS37_9MICO</name>
<dbReference type="Pfam" id="PF03966">
    <property type="entry name" value="Trm112p"/>
    <property type="match status" value="1"/>
</dbReference>
<protein>
    <submittedName>
        <fullName evidence="1">Uncharacterized protein</fullName>
    </submittedName>
</protein>
<dbReference type="RefSeq" id="WP_141823626.1">
    <property type="nucleotide sequence ID" value="NZ_BAAAQC010000012.1"/>
</dbReference>
<accession>A0A543PS37</accession>